<keyword evidence="3" id="KW-0963">Cytoplasm</keyword>
<comment type="similarity">
    <text evidence="2">Belongs to the peptidase C65 family. Otulin subfamily.</text>
</comment>
<keyword evidence="4" id="KW-1185">Reference proteome</keyword>
<organism evidence="4 5">
    <name type="scientific">Orycteropus afer afer</name>
    <dbReference type="NCBI Taxonomy" id="1230840"/>
    <lineage>
        <taxon>Eukaryota</taxon>
        <taxon>Metazoa</taxon>
        <taxon>Chordata</taxon>
        <taxon>Craniata</taxon>
        <taxon>Vertebrata</taxon>
        <taxon>Euteleostomi</taxon>
        <taxon>Mammalia</taxon>
        <taxon>Eutheria</taxon>
        <taxon>Afrotheria</taxon>
        <taxon>Tubulidentata</taxon>
        <taxon>Orycteropodidae</taxon>
        <taxon>Orycteropus</taxon>
    </lineage>
</organism>
<dbReference type="Pfam" id="PF16218">
    <property type="entry name" value="Peptidase_C101"/>
    <property type="match status" value="1"/>
</dbReference>
<dbReference type="GeneID" id="103208491"/>
<dbReference type="CTD" id="54491"/>
<name>A0A8B7AXU5_ORYAF</name>
<dbReference type="InterPro" id="IPR023236">
    <property type="entry name" value="OTULINL"/>
</dbReference>
<accession>A0A8B7AXU5</accession>
<evidence type="ECO:0000313" key="5">
    <source>
        <dbReference type="RefSeq" id="XP_007952392.2"/>
    </source>
</evidence>
<evidence type="ECO:0000256" key="1">
    <source>
        <dbReference type="ARBA" id="ARBA00004496"/>
    </source>
</evidence>
<proteinExistence type="inferred from homology"/>
<evidence type="ECO:0000256" key="2">
    <source>
        <dbReference type="ARBA" id="ARBA00010267"/>
    </source>
</evidence>
<dbReference type="Proteomes" id="UP000694850">
    <property type="component" value="Unplaced"/>
</dbReference>
<comment type="subcellular location">
    <subcellularLocation>
        <location evidence="1">Cytoplasm</location>
    </subcellularLocation>
</comment>
<sequence>MSELMCIEHCARCTVYCLEEAKALGGNDKVPSWTLGTSQAFDTVWRMVKGSMMLAASFLLATLCHFRRLYLYSAHRLKWWIGYLQRKFKKNLSVEAEVDLLSYCAREWKGETPSAKLMKKAYEELFWRHHIKCVRQVRRDNYDALRSVLFQIFSQGLSFPSWMKEKDIIKIPEKLLFSQGCNWIQQYSFGPEKYTGPNAFGKLRKCVELLKTQWTEFSGMKDCHKRGSMCNMLFSDAILEYRLYEALKFIMLYQVTEVYEQMKAKKAIPRLFSLLFSRETSSDPLSFMMNHLNSVGDTCGLEQIDMFILGYSLEVKIKVFRVFKFNSRDFEVCYPEQPPREWPEISLLTENDHHYLIPIFQF</sequence>
<dbReference type="PRINTS" id="PR02055">
    <property type="entry name" value="PROTEINF105"/>
</dbReference>
<evidence type="ECO:0000256" key="3">
    <source>
        <dbReference type="ARBA" id="ARBA00022490"/>
    </source>
</evidence>
<evidence type="ECO:0000313" key="4">
    <source>
        <dbReference type="Proteomes" id="UP000694850"/>
    </source>
</evidence>
<dbReference type="OrthoDB" id="5962728at2759"/>
<dbReference type="AlphaFoldDB" id="A0A8B7AXU5"/>
<reference evidence="5" key="1">
    <citation type="submission" date="2025-08" db="UniProtKB">
        <authorList>
            <consortium name="RefSeq"/>
        </authorList>
    </citation>
    <scope>IDENTIFICATION</scope>
</reference>
<dbReference type="PRINTS" id="PR02056">
    <property type="entry name" value="PROTEINF105A"/>
</dbReference>
<protein>
    <submittedName>
        <fullName evidence="5">Inactive ubiquitin thioesterase OTULINL</fullName>
    </submittedName>
</protein>
<dbReference type="PANTHER" id="PTHR33662">
    <property type="entry name" value="OTU DEUBIQUITINASE WITH LINEAR LINKAGE-SPECIFICITY A-RELATED"/>
    <property type="match status" value="1"/>
</dbReference>
<dbReference type="PANTHER" id="PTHR33662:SF1">
    <property type="entry name" value="INACTIVE UBIQUITIN THIOESTERASE OTULINL"/>
    <property type="match status" value="1"/>
</dbReference>
<dbReference type="RefSeq" id="XP_007952392.2">
    <property type="nucleotide sequence ID" value="XM_007954201.2"/>
</dbReference>
<dbReference type="GO" id="GO:0005737">
    <property type="term" value="C:cytoplasm"/>
    <property type="evidence" value="ECO:0007669"/>
    <property type="project" value="UniProtKB-SubCell"/>
</dbReference>
<dbReference type="InterPro" id="IPR023235">
    <property type="entry name" value="FAM105"/>
</dbReference>
<gene>
    <name evidence="5" type="primary">OTULINL</name>
</gene>